<protein>
    <submittedName>
        <fullName evidence="2">Uncharacterized protein</fullName>
    </submittedName>
</protein>
<feature type="compositionally biased region" description="Basic and acidic residues" evidence="1">
    <location>
        <begin position="45"/>
        <end position="57"/>
    </location>
</feature>
<organism evidence="2 3">
    <name type="scientific">Gossypium mustelinum</name>
    <name type="common">Cotton</name>
    <name type="synonym">Gossypium caicoense</name>
    <dbReference type="NCBI Taxonomy" id="34275"/>
    <lineage>
        <taxon>Eukaryota</taxon>
        <taxon>Viridiplantae</taxon>
        <taxon>Streptophyta</taxon>
        <taxon>Embryophyta</taxon>
        <taxon>Tracheophyta</taxon>
        <taxon>Spermatophyta</taxon>
        <taxon>Magnoliopsida</taxon>
        <taxon>eudicotyledons</taxon>
        <taxon>Gunneridae</taxon>
        <taxon>Pentapetalae</taxon>
        <taxon>rosids</taxon>
        <taxon>malvids</taxon>
        <taxon>Malvales</taxon>
        <taxon>Malvaceae</taxon>
        <taxon>Malvoideae</taxon>
        <taxon>Gossypium</taxon>
    </lineage>
</organism>
<dbReference type="Proteomes" id="UP000323597">
    <property type="component" value="Chromosome A10"/>
</dbReference>
<evidence type="ECO:0000313" key="3">
    <source>
        <dbReference type="Proteomes" id="UP000323597"/>
    </source>
</evidence>
<feature type="region of interest" description="Disordered" evidence="1">
    <location>
        <begin position="1"/>
        <end position="57"/>
    </location>
</feature>
<reference evidence="2 3" key="1">
    <citation type="submission" date="2019-07" db="EMBL/GenBank/DDBJ databases">
        <title>WGS assembly of Gossypium mustelinum.</title>
        <authorList>
            <person name="Chen Z.J."/>
            <person name="Sreedasyam A."/>
            <person name="Ando A."/>
            <person name="Song Q."/>
            <person name="De L."/>
            <person name="Hulse-Kemp A."/>
            <person name="Ding M."/>
            <person name="Ye W."/>
            <person name="Kirkbride R."/>
            <person name="Jenkins J."/>
            <person name="Plott C."/>
            <person name="Lovell J."/>
            <person name="Lin Y.-M."/>
            <person name="Vaughn R."/>
            <person name="Liu B."/>
            <person name="Li W."/>
            <person name="Simpson S."/>
            <person name="Scheffler B."/>
            <person name="Saski C."/>
            <person name="Grover C."/>
            <person name="Hu G."/>
            <person name="Conover J."/>
            <person name="Carlson J."/>
            <person name="Shu S."/>
            <person name="Boston L."/>
            <person name="Williams M."/>
            <person name="Peterson D."/>
            <person name="Mcgee K."/>
            <person name="Jones D."/>
            <person name="Wendel J."/>
            <person name="Stelly D."/>
            <person name="Grimwood J."/>
            <person name="Schmutz J."/>
        </authorList>
    </citation>
    <scope>NUCLEOTIDE SEQUENCE [LARGE SCALE GENOMIC DNA]</scope>
    <source>
        <strain evidence="2">1408120.09</strain>
    </source>
</reference>
<dbReference type="AlphaFoldDB" id="A0A5D2XPI4"/>
<sequence length="57" mass="6391">MDRTFHLSSMEQTFQPPSQKLPLGHHSYCDLSKKKGILGIPKNGSKSEPHSERALTN</sequence>
<evidence type="ECO:0000313" key="2">
    <source>
        <dbReference type="EMBL" id="TYJ15662.1"/>
    </source>
</evidence>
<feature type="compositionally biased region" description="Polar residues" evidence="1">
    <location>
        <begin position="1"/>
        <end position="18"/>
    </location>
</feature>
<evidence type="ECO:0000256" key="1">
    <source>
        <dbReference type="SAM" id="MobiDB-lite"/>
    </source>
</evidence>
<dbReference type="EMBL" id="CM017645">
    <property type="protein sequence ID" value="TYJ15663.1"/>
    <property type="molecule type" value="Genomic_DNA"/>
</dbReference>
<dbReference type="EMBL" id="CM017645">
    <property type="protein sequence ID" value="TYJ15662.1"/>
    <property type="molecule type" value="Genomic_DNA"/>
</dbReference>
<gene>
    <name evidence="2" type="ORF">E1A91_A10G198700v1</name>
</gene>
<accession>A0A5D2XPI4</accession>
<name>A0A5D2XPI4_GOSMU</name>
<proteinExistence type="predicted"/>
<keyword evidence="3" id="KW-1185">Reference proteome</keyword>